<evidence type="ECO:0000256" key="6">
    <source>
        <dbReference type="ARBA" id="ARBA00022801"/>
    </source>
</evidence>
<proteinExistence type="inferred from homology"/>
<dbReference type="PROSITE" id="PS00300">
    <property type="entry name" value="SRP54"/>
    <property type="match status" value="1"/>
</dbReference>
<dbReference type="Pfam" id="PF00448">
    <property type="entry name" value="SRP54"/>
    <property type="match status" value="1"/>
</dbReference>
<dbReference type="InterPro" id="IPR004390">
    <property type="entry name" value="SR_rcpt_FtsY"/>
</dbReference>
<dbReference type="InterPro" id="IPR027417">
    <property type="entry name" value="P-loop_NTPase"/>
</dbReference>
<organism evidence="11">
    <name type="scientific">marine sediment metagenome</name>
    <dbReference type="NCBI Taxonomy" id="412755"/>
    <lineage>
        <taxon>unclassified sequences</taxon>
        <taxon>metagenomes</taxon>
        <taxon>ecological metagenomes</taxon>
    </lineage>
</organism>
<protein>
    <recommendedName>
        <fullName evidence="10">SRP54-type proteins GTP-binding domain-containing protein</fullName>
    </recommendedName>
</protein>
<keyword evidence="8" id="KW-0472">Membrane</keyword>
<evidence type="ECO:0000256" key="1">
    <source>
        <dbReference type="ARBA" id="ARBA00004413"/>
    </source>
</evidence>
<dbReference type="InterPro" id="IPR003593">
    <property type="entry name" value="AAA+_ATPase"/>
</dbReference>
<keyword evidence="4" id="KW-0963">Cytoplasm</keyword>
<dbReference type="PANTHER" id="PTHR43134:SF1">
    <property type="entry name" value="SIGNAL RECOGNITION PARTICLE RECEPTOR SUBUNIT ALPHA"/>
    <property type="match status" value="1"/>
</dbReference>
<keyword evidence="7" id="KW-0342">GTP-binding</keyword>
<dbReference type="GO" id="GO:0005525">
    <property type="term" value="F:GTP binding"/>
    <property type="evidence" value="ECO:0007669"/>
    <property type="project" value="UniProtKB-KW"/>
</dbReference>
<dbReference type="GO" id="GO:0006614">
    <property type="term" value="P:SRP-dependent cotranslational protein targeting to membrane"/>
    <property type="evidence" value="ECO:0007669"/>
    <property type="project" value="InterPro"/>
</dbReference>
<dbReference type="SMART" id="SM00382">
    <property type="entry name" value="AAA"/>
    <property type="match status" value="1"/>
</dbReference>
<dbReference type="GO" id="GO:0005886">
    <property type="term" value="C:plasma membrane"/>
    <property type="evidence" value="ECO:0007669"/>
    <property type="project" value="UniProtKB-SubCell"/>
</dbReference>
<evidence type="ECO:0000256" key="5">
    <source>
        <dbReference type="ARBA" id="ARBA00022741"/>
    </source>
</evidence>
<dbReference type="Gene3D" id="1.20.120.140">
    <property type="entry name" value="Signal recognition particle SRP54, nucleotide-binding domain"/>
    <property type="match status" value="1"/>
</dbReference>
<evidence type="ECO:0000256" key="7">
    <source>
        <dbReference type="ARBA" id="ARBA00023134"/>
    </source>
</evidence>
<dbReference type="AlphaFoldDB" id="X1EN28"/>
<evidence type="ECO:0000259" key="10">
    <source>
        <dbReference type="PROSITE" id="PS00300"/>
    </source>
</evidence>
<comment type="similarity">
    <text evidence="2">Belongs to the GTP-binding SRP family.</text>
</comment>
<dbReference type="SUPFAM" id="SSF52540">
    <property type="entry name" value="P-loop containing nucleoside triphosphate hydrolases"/>
    <property type="match status" value="1"/>
</dbReference>
<evidence type="ECO:0000313" key="11">
    <source>
        <dbReference type="EMBL" id="GAH34806.1"/>
    </source>
</evidence>
<dbReference type="Gene3D" id="3.40.50.300">
    <property type="entry name" value="P-loop containing nucleotide triphosphate hydrolases"/>
    <property type="match status" value="1"/>
</dbReference>
<dbReference type="EMBL" id="BARU01005331">
    <property type="protein sequence ID" value="GAH34806.1"/>
    <property type="molecule type" value="Genomic_DNA"/>
</dbReference>
<keyword evidence="6" id="KW-0378">Hydrolase</keyword>
<dbReference type="SUPFAM" id="SSF47364">
    <property type="entry name" value="Domain of the SRP/SRP receptor G-proteins"/>
    <property type="match status" value="1"/>
</dbReference>
<evidence type="ECO:0000256" key="9">
    <source>
        <dbReference type="ARBA" id="ARBA00023170"/>
    </source>
</evidence>
<dbReference type="InterPro" id="IPR042101">
    <property type="entry name" value="SRP54_N_sf"/>
</dbReference>
<evidence type="ECO:0000256" key="3">
    <source>
        <dbReference type="ARBA" id="ARBA00022475"/>
    </source>
</evidence>
<dbReference type="InterPro" id="IPR000897">
    <property type="entry name" value="SRP54_GTPase_dom"/>
</dbReference>
<dbReference type="PANTHER" id="PTHR43134">
    <property type="entry name" value="SIGNAL RECOGNITION PARTICLE RECEPTOR SUBUNIT ALPHA"/>
    <property type="match status" value="1"/>
</dbReference>
<dbReference type="NCBIfam" id="TIGR00064">
    <property type="entry name" value="ftsY"/>
    <property type="match status" value="1"/>
</dbReference>
<feature type="domain" description="SRP54-type proteins GTP-binding" evidence="10">
    <location>
        <begin position="287"/>
        <end position="300"/>
    </location>
</feature>
<dbReference type="Pfam" id="PF02881">
    <property type="entry name" value="SRP54_N"/>
    <property type="match status" value="1"/>
</dbReference>
<reference evidence="11" key="1">
    <citation type="journal article" date="2014" name="Front. Microbiol.">
        <title>High frequency of phylogenetically diverse reductive dehalogenase-homologous genes in deep subseafloor sedimentary metagenomes.</title>
        <authorList>
            <person name="Kawai M."/>
            <person name="Futagami T."/>
            <person name="Toyoda A."/>
            <person name="Takaki Y."/>
            <person name="Nishi S."/>
            <person name="Hori S."/>
            <person name="Arai W."/>
            <person name="Tsubouchi T."/>
            <person name="Morono Y."/>
            <person name="Uchiyama I."/>
            <person name="Ito T."/>
            <person name="Fujiyama A."/>
            <person name="Inagaki F."/>
            <person name="Takami H."/>
        </authorList>
    </citation>
    <scope>NUCLEOTIDE SEQUENCE</scope>
    <source>
        <strain evidence="11">Expedition CK06-06</strain>
    </source>
</reference>
<dbReference type="FunFam" id="3.40.50.300:FF:000566">
    <property type="entry name" value="Signal recognition particle receptor subunit alpha"/>
    <property type="match status" value="1"/>
</dbReference>
<comment type="caution">
    <text evidence="11">The sequence shown here is derived from an EMBL/GenBank/DDBJ whole genome shotgun (WGS) entry which is preliminary data.</text>
</comment>
<evidence type="ECO:0000256" key="2">
    <source>
        <dbReference type="ARBA" id="ARBA00008531"/>
    </source>
</evidence>
<dbReference type="GO" id="GO:0005737">
    <property type="term" value="C:cytoplasm"/>
    <property type="evidence" value="ECO:0007669"/>
    <property type="project" value="UniProtKB-ARBA"/>
</dbReference>
<dbReference type="SMART" id="SM00962">
    <property type="entry name" value="SRP54"/>
    <property type="match status" value="1"/>
</dbReference>
<evidence type="ECO:0000256" key="8">
    <source>
        <dbReference type="ARBA" id="ARBA00023136"/>
    </source>
</evidence>
<accession>X1EN28</accession>
<dbReference type="GO" id="GO:0003924">
    <property type="term" value="F:GTPase activity"/>
    <property type="evidence" value="ECO:0007669"/>
    <property type="project" value="TreeGrafter"/>
</dbReference>
<gene>
    <name evidence="11" type="ORF">S03H2_10360</name>
</gene>
<comment type="subcellular location">
    <subcellularLocation>
        <location evidence="1">Cell membrane</location>
        <topology evidence="1">Peripheral membrane protein</topology>
        <orientation evidence="1">Cytoplasmic side</orientation>
    </subcellularLocation>
</comment>
<sequence>ERQKEEIKKELKVEKAEKEEKPEKKGFFGKIKEKVVTKKINEKQFEELFWNLEVALLENNVATEVIEKIKEDLKQELVEKPIRRSKIEKTIEESLKKSIGDLFEAKSFDILEKIKQKKPFIICFVGINGSGKTTTIAKIAHLLKGKGLSCVLAASDTFRAASIEQLQKHADNLGIKLIKHDYGSDPAAVAFDAIKHAESKNIDVVLIDTAGRMHANVNLMDEMKKIIRVAKPDLKIFVGESITGNDCVEQAKKFDEAVGIDAIILSKADVDEKGGAAVSVSYVTKKPIIYIGVGQEYKDLKEFDSELVIKNLGLSA</sequence>
<dbReference type="HAMAP" id="MF_00920">
    <property type="entry name" value="FtsY"/>
    <property type="match status" value="1"/>
</dbReference>
<dbReference type="GO" id="GO:0005047">
    <property type="term" value="F:signal recognition particle binding"/>
    <property type="evidence" value="ECO:0007669"/>
    <property type="project" value="TreeGrafter"/>
</dbReference>
<feature type="non-terminal residue" evidence="11">
    <location>
        <position position="1"/>
    </location>
</feature>
<keyword evidence="3" id="KW-1003">Cell membrane</keyword>
<dbReference type="SMART" id="SM00963">
    <property type="entry name" value="SRP54_N"/>
    <property type="match status" value="1"/>
</dbReference>
<dbReference type="InterPro" id="IPR036225">
    <property type="entry name" value="SRP/SRP_N"/>
</dbReference>
<name>X1EN28_9ZZZZ</name>
<keyword evidence="5" id="KW-0547">Nucleotide-binding</keyword>
<keyword evidence="9" id="KW-0675">Receptor</keyword>
<evidence type="ECO:0000256" key="4">
    <source>
        <dbReference type="ARBA" id="ARBA00022490"/>
    </source>
</evidence>
<dbReference type="InterPro" id="IPR013822">
    <property type="entry name" value="Signal_recog_particl_SRP54_hlx"/>
</dbReference>